<evidence type="ECO:0000313" key="1">
    <source>
        <dbReference type="EMBL" id="QJA75378.1"/>
    </source>
</evidence>
<sequence length="129" mass="15021">MFFYNNLIDKLRSFTRKSDKTSSYKPYVLYQEITIEQIDKFLAVHGNKGIKVLSLVGQLRTFKEAINSGIGRELLNDLMVKMELLLPKIIELSASKNELAEYRVMKSLMDKWSKKIILFEKVKKTIKEG</sequence>
<name>A0A6M3K0W6_9ZZZZ</name>
<gene>
    <name evidence="1" type="ORF">MM415A01796_0002</name>
</gene>
<protein>
    <submittedName>
        <fullName evidence="1">Uncharacterized protein</fullName>
    </submittedName>
</protein>
<reference evidence="1" key="1">
    <citation type="submission" date="2020-03" db="EMBL/GenBank/DDBJ databases">
        <title>The deep terrestrial virosphere.</title>
        <authorList>
            <person name="Holmfeldt K."/>
            <person name="Nilsson E."/>
            <person name="Simone D."/>
            <person name="Lopez-Fernandez M."/>
            <person name="Wu X."/>
            <person name="de Brujin I."/>
            <person name="Lundin D."/>
            <person name="Andersson A."/>
            <person name="Bertilsson S."/>
            <person name="Dopson M."/>
        </authorList>
    </citation>
    <scope>NUCLEOTIDE SEQUENCE</scope>
    <source>
        <strain evidence="1">MM415A01796</strain>
    </source>
</reference>
<dbReference type="EMBL" id="MT142160">
    <property type="protein sequence ID" value="QJA75378.1"/>
    <property type="molecule type" value="Genomic_DNA"/>
</dbReference>
<proteinExistence type="predicted"/>
<dbReference type="AlphaFoldDB" id="A0A6M3K0W6"/>
<organism evidence="1">
    <name type="scientific">viral metagenome</name>
    <dbReference type="NCBI Taxonomy" id="1070528"/>
    <lineage>
        <taxon>unclassified sequences</taxon>
        <taxon>metagenomes</taxon>
        <taxon>organismal metagenomes</taxon>
    </lineage>
</organism>
<accession>A0A6M3K0W6</accession>